<feature type="domain" description="HNH nuclease" evidence="2">
    <location>
        <begin position="404"/>
        <end position="456"/>
    </location>
</feature>
<dbReference type="CDD" id="cd00085">
    <property type="entry name" value="HNHc"/>
    <property type="match status" value="1"/>
</dbReference>
<dbReference type="EMBL" id="CAEMXZ010000009">
    <property type="protein sequence ID" value="CAB4322615.1"/>
    <property type="molecule type" value="Genomic_DNA"/>
</dbReference>
<name>A0A6J5YB14_9ZZZZ</name>
<dbReference type="InterPro" id="IPR002711">
    <property type="entry name" value="HNH"/>
</dbReference>
<accession>A0A6J5YB14</accession>
<sequence length="546" mass="58629">MDRYRFTADNSQFSKLAEAIAEVVIPVDGACLVEARALLDALAARVARAEAEFAAAGLPELDGTGSIAAWLRHHVGLTEPESRRAGLRAERLAAWRGFADAWEHGVLTGAQVDLAVALIPTHHVDRFSRTDADTARALRQLNPQQTRIVLRHWVQRADAAADVEAAILAAESGAGEAEPAPPDRSLFCSRTLDDVAIIDGRLHPDGAAVVEAALRVAERPDEPEESRSAAARRADALISICGFYLDNHAGVDELGRQRPHLTVVVDLPQLFASTLRSSGVRSDADLERFLRTHRVAPGDRAQFIEAFARLFSGPGFSGTGFSGPSRAGVGTGTEASDSRLPGVPMANGSFSGAPMLNGGRTLDGRPISALALSALTCDSILERLLVADQRVIDHGRSVREFSSSQRRAVFARDMGCRFPGCSLGPRHCQVHHIEPWQTGGRTDLSNAVALCSFHHHAVHRPQWRASLGSRGEFIVHRADGSTLQGRGFSGSPMLAPVASALPVQLISAIRENIDEPTEDADVESWSEIDELVRLARERAHGLVTAA</sequence>
<dbReference type="SMART" id="SM00507">
    <property type="entry name" value="HNHc"/>
    <property type="match status" value="1"/>
</dbReference>
<dbReference type="Pfam" id="PF01844">
    <property type="entry name" value="HNH"/>
    <property type="match status" value="1"/>
</dbReference>
<dbReference type="GO" id="GO:0008270">
    <property type="term" value="F:zinc ion binding"/>
    <property type="evidence" value="ECO:0007669"/>
    <property type="project" value="InterPro"/>
</dbReference>
<dbReference type="GO" id="GO:0003676">
    <property type="term" value="F:nucleic acid binding"/>
    <property type="evidence" value="ECO:0007669"/>
    <property type="project" value="InterPro"/>
</dbReference>
<dbReference type="Gene3D" id="1.10.30.50">
    <property type="match status" value="1"/>
</dbReference>
<gene>
    <name evidence="3" type="ORF">UFOPK1392_00351</name>
</gene>
<evidence type="ECO:0000259" key="2">
    <source>
        <dbReference type="SMART" id="SM00507"/>
    </source>
</evidence>
<protein>
    <submittedName>
        <fullName evidence="3">Unannotated protein</fullName>
    </submittedName>
</protein>
<dbReference type="AlphaFoldDB" id="A0A6J5YB14"/>
<dbReference type="GO" id="GO:0004519">
    <property type="term" value="F:endonuclease activity"/>
    <property type="evidence" value="ECO:0007669"/>
    <property type="project" value="InterPro"/>
</dbReference>
<evidence type="ECO:0000256" key="1">
    <source>
        <dbReference type="SAM" id="MobiDB-lite"/>
    </source>
</evidence>
<feature type="region of interest" description="Disordered" evidence="1">
    <location>
        <begin position="322"/>
        <end position="342"/>
    </location>
</feature>
<proteinExistence type="predicted"/>
<evidence type="ECO:0000313" key="3">
    <source>
        <dbReference type="EMBL" id="CAB4322615.1"/>
    </source>
</evidence>
<reference evidence="3" key="1">
    <citation type="submission" date="2020-05" db="EMBL/GenBank/DDBJ databases">
        <authorList>
            <person name="Chiriac C."/>
            <person name="Salcher M."/>
            <person name="Ghai R."/>
            <person name="Kavagutti S V."/>
        </authorList>
    </citation>
    <scope>NUCLEOTIDE SEQUENCE</scope>
</reference>
<dbReference type="InterPro" id="IPR003615">
    <property type="entry name" value="HNH_nuc"/>
</dbReference>
<organism evidence="3">
    <name type="scientific">freshwater metagenome</name>
    <dbReference type="NCBI Taxonomy" id="449393"/>
    <lineage>
        <taxon>unclassified sequences</taxon>
        <taxon>metagenomes</taxon>
        <taxon>ecological metagenomes</taxon>
    </lineage>
</organism>